<dbReference type="InterPro" id="IPR032466">
    <property type="entry name" value="Metal_Hydrolase"/>
</dbReference>
<dbReference type="PANTHER" id="PTHR46124">
    <property type="entry name" value="D-AMINOACYL-TRNA DEACYLASE"/>
    <property type="match status" value="1"/>
</dbReference>
<dbReference type="RefSeq" id="WP_015782061.1">
    <property type="nucleotide sequence ID" value="NC_013162.1"/>
</dbReference>
<gene>
    <name evidence="1" type="ordered locus">Coch_0828</name>
</gene>
<dbReference type="InterPro" id="IPR001130">
    <property type="entry name" value="TatD-like"/>
</dbReference>
<evidence type="ECO:0000313" key="2">
    <source>
        <dbReference type="Proteomes" id="UP000006650"/>
    </source>
</evidence>
<dbReference type="GeneID" id="29675315"/>
<sequence length="194" mass="22440">MYLDVHSHTQHSTSDTLVIRNQYPLTADISEPFSVGIHPWFLNDFEAQWNALIPLAQHFNCWAIGECGLDKNVTSPLPLQQEIFLRHIELAESLELPLIIHCVKAYAEVIQLRKRTRSQQLWILHGFRKNLKVAQELIAHGIAISFGTPLLYSHQLQEVFKKIPPEYRFFESDDSIQPLVIKQVKQARFITSET</sequence>
<dbReference type="Gene3D" id="3.20.20.140">
    <property type="entry name" value="Metal-dependent hydrolases"/>
    <property type="match status" value="1"/>
</dbReference>
<dbReference type="AlphaFoldDB" id="C7M938"/>
<dbReference type="Pfam" id="PF01026">
    <property type="entry name" value="TatD_DNase"/>
    <property type="match status" value="1"/>
</dbReference>
<accession>C7M938</accession>
<keyword evidence="2" id="KW-1185">Reference proteome</keyword>
<dbReference type="HOGENOM" id="CLU_031506_6_0_10"/>
<dbReference type="EMBL" id="CP001632">
    <property type="protein sequence ID" value="ACU92384.1"/>
    <property type="molecule type" value="Genomic_DNA"/>
</dbReference>
<dbReference type="STRING" id="521097.Coch_0828"/>
<dbReference type="SUPFAM" id="SSF51556">
    <property type="entry name" value="Metallo-dependent hydrolases"/>
    <property type="match status" value="1"/>
</dbReference>
<dbReference type="Proteomes" id="UP000006650">
    <property type="component" value="Chromosome"/>
</dbReference>
<evidence type="ECO:0000313" key="1">
    <source>
        <dbReference type="EMBL" id="ACU92384.1"/>
    </source>
</evidence>
<dbReference type="GO" id="GO:0016788">
    <property type="term" value="F:hydrolase activity, acting on ester bonds"/>
    <property type="evidence" value="ECO:0007669"/>
    <property type="project" value="InterPro"/>
</dbReference>
<organism evidence="1 2">
    <name type="scientific">Capnocytophaga ochracea (strain ATCC 27872 / DSM 7271 / CCUG 9716 / JCM 12966 / NCTC 12371 / SS31 / VPI 2845)</name>
    <name type="common">Bacteroides ochraceus</name>
    <dbReference type="NCBI Taxonomy" id="521097"/>
    <lineage>
        <taxon>Bacteria</taxon>
        <taxon>Pseudomonadati</taxon>
        <taxon>Bacteroidota</taxon>
        <taxon>Flavobacteriia</taxon>
        <taxon>Flavobacteriales</taxon>
        <taxon>Flavobacteriaceae</taxon>
        <taxon>Capnocytophaga</taxon>
    </lineage>
</organism>
<name>C7M938_CAPOD</name>
<proteinExistence type="predicted"/>
<protein>
    <submittedName>
        <fullName evidence="1">TatD-related deoxyribonuclease</fullName>
    </submittedName>
</protein>
<dbReference type="PANTHER" id="PTHR46124:SF2">
    <property type="entry name" value="D-AMINOACYL-TRNA DEACYLASE"/>
    <property type="match status" value="1"/>
</dbReference>
<dbReference type="KEGG" id="coc:Coch_0828"/>
<reference evidence="1 2" key="1">
    <citation type="journal article" date="2009" name="Stand. Genomic Sci.">
        <title>Complete genome sequence of Capnocytophaga ochracea type strain (VPI 2845).</title>
        <authorList>
            <person name="Mavrommatis K."/>
            <person name="Gronow S."/>
            <person name="Saunders E."/>
            <person name="Land M."/>
            <person name="Lapidus A."/>
            <person name="Copeland A."/>
            <person name="Glavina Del Rio T."/>
            <person name="Nolan M."/>
            <person name="Lucas S."/>
            <person name="Chen F."/>
            <person name="Tice H."/>
            <person name="Cheng J.F."/>
            <person name="Bruce D."/>
            <person name="Goodwin L."/>
            <person name="Pitluck S."/>
            <person name="Pati A."/>
            <person name="Ivanova N."/>
            <person name="Chen A."/>
            <person name="Palaniappan K."/>
            <person name="Chain P."/>
            <person name="Hauser L."/>
            <person name="Chang Y.J."/>
            <person name="Jeffries C.D."/>
            <person name="Brettin T."/>
            <person name="Detter J.C."/>
            <person name="Han C."/>
            <person name="Bristow J."/>
            <person name="Goker M."/>
            <person name="Rohde M."/>
            <person name="Eisen J.A."/>
            <person name="Markowitz V."/>
            <person name="Kyrpides N.C."/>
            <person name="Klenk H.P."/>
            <person name="Hugenholtz P."/>
        </authorList>
    </citation>
    <scope>NUCLEOTIDE SEQUENCE [LARGE SCALE GENOMIC DNA]</scope>
    <source>
        <strain evidence="2">ATCC 27872 / DSM 7271 / JCM 12966 / VPI 2845</strain>
    </source>
</reference>
<dbReference type="eggNOG" id="COG0084">
    <property type="taxonomic scope" value="Bacteria"/>
</dbReference>